<feature type="chain" id="PRO_5046667319" evidence="1">
    <location>
        <begin position="19"/>
        <end position="207"/>
    </location>
</feature>
<keyword evidence="1" id="KW-0732">Signal</keyword>
<protein>
    <submittedName>
        <fullName evidence="3">Lipoprotein YmbA</fullName>
    </submittedName>
</protein>
<dbReference type="PROSITE" id="PS51257">
    <property type="entry name" value="PROKAR_LIPOPROTEIN"/>
    <property type="match status" value="1"/>
</dbReference>
<feature type="domain" description="ABC-type transport auxiliary lipoprotein component" evidence="2">
    <location>
        <begin position="31"/>
        <end position="196"/>
    </location>
</feature>
<gene>
    <name evidence="3" type="ORF">J2X09_001917</name>
</gene>
<evidence type="ECO:0000313" key="4">
    <source>
        <dbReference type="Proteomes" id="UP001265550"/>
    </source>
</evidence>
<organism evidence="3 4">
    <name type="scientific">Hydrogenophaga laconesensis</name>
    <dbReference type="NCBI Taxonomy" id="1805971"/>
    <lineage>
        <taxon>Bacteria</taxon>
        <taxon>Pseudomonadati</taxon>
        <taxon>Pseudomonadota</taxon>
        <taxon>Betaproteobacteria</taxon>
        <taxon>Burkholderiales</taxon>
        <taxon>Comamonadaceae</taxon>
        <taxon>Hydrogenophaga</taxon>
    </lineage>
</organism>
<dbReference type="Gene3D" id="3.40.50.10610">
    <property type="entry name" value="ABC-type transport auxiliary lipoprotein component"/>
    <property type="match status" value="1"/>
</dbReference>
<sequence>MKRRATLAGLCLAPWVLAGCASSNNEPTRWYELRADPPGPEVPLQPGDGSIWELVGTVRLPGALDRDTLVVASGAATLLPLAGHRWAEPLRDSIPRLLAADLARLRGAGRVWRSPVPTGVAVQRRLRVEIDTLVADAGRRSLHLKARWWLSDERTSAAAAPETRMADVQVALPDSSVDTLAAAHRQAIWQLAQSIVVTSASAGRPSR</sequence>
<feature type="signal peptide" evidence="1">
    <location>
        <begin position="1"/>
        <end position="18"/>
    </location>
</feature>
<dbReference type="RefSeq" id="WP_204733120.1">
    <property type="nucleotide sequence ID" value="NZ_JAVDWE010000004.1"/>
</dbReference>
<evidence type="ECO:0000256" key="1">
    <source>
        <dbReference type="SAM" id="SignalP"/>
    </source>
</evidence>
<evidence type="ECO:0000313" key="3">
    <source>
        <dbReference type="EMBL" id="MDR7094179.1"/>
    </source>
</evidence>
<comment type="caution">
    <text evidence="3">The sequence shown here is derived from an EMBL/GenBank/DDBJ whole genome shotgun (WGS) entry which is preliminary data.</text>
</comment>
<keyword evidence="4" id="KW-1185">Reference proteome</keyword>
<evidence type="ECO:0000259" key="2">
    <source>
        <dbReference type="Pfam" id="PF03886"/>
    </source>
</evidence>
<dbReference type="SUPFAM" id="SSF159594">
    <property type="entry name" value="XCC0632-like"/>
    <property type="match status" value="1"/>
</dbReference>
<dbReference type="Proteomes" id="UP001265550">
    <property type="component" value="Unassembled WGS sequence"/>
</dbReference>
<dbReference type="InterPro" id="IPR005586">
    <property type="entry name" value="ABC_trans_aux"/>
</dbReference>
<proteinExistence type="predicted"/>
<accession>A0ABU1V9N6</accession>
<reference evidence="3 4" key="1">
    <citation type="submission" date="2023-07" db="EMBL/GenBank/DDBJ databases">
        <title>Sorghum-associated microbial communities from plants grown in Nebraska, USA.</title>
        <authorList>
            <person name="Schachtman D."/>
        </authorList>
    </citation>
    <scope>NUCLEOTIDE SEQUENCE [LARGE SCALE GENOMIC DNA]</scope>
    <source>
        <strain evidence="3 4">BE240</strain>
    </source>
</reference>
<keyword evidence="3" id="KW-0449">Lipoprotein</keyword>
<name>A0ABU1V9N6_9BURK</name>
<dbReference type="EMBL" id="JAVDWE010000004">
    <property type="protein sequence ID" value="MDR7094179.1"/>
    <property type="molecule type" value="Genomic_DNA"/>
</dbReference>
<dbReference type="Pfam" id="PF03886">
    <property type="entry name" value="ABC_trans_aux"/>
    <property type="match status" value="1"/>
</dbReference>